<dbReference type="SUPFAM" id="SSF46894">
    <property type="entry name" value="C-terminal effector domain of the bipartite response regulators"/>
    <property type="match status" value="1"/>
</dbReference>
<evidence type="ECO:0000313" key="5">
    <source>
        <dbReference type="Proteomes" id="UP001164803"/>
    </source>
</evidence>
<evidence type="ECO:0000313" key="4">
    <source>
        <dbReference type="EMBL" id="WAH37161.1"/>
    </source>
</evidence>
<dbReference type="Gene3D" id="1.10.1740.10">
    <property type="match status" value="1"/>
</dbReference>
<dbReference type="InterPro" id="IPR016032">
    <property type="entry name" value="Sig_transdc_resp-reg_C-effctor"/>
</dbReference>
<proteinExistence type="predicted"/>
<dbReference type="Proteomes" id="UP001164803">
    <property type="component" value="Chromosome"/>
</dbReference>
<organism evidence="4 5">
    <name type="scientific">Alicyclobacillus dauci</name>
    <dbReference type="NCBI Taxonomy" id="1475485"/>
    <lineage>
        <taxon>Bacteria</taxon>
        <taxon>Bacillati</taxon>
        <taxon>Bacillota</taxon>
        <taxon>Bacilli</taxon>
        <taxon>Bacillales</taxon>
        <taxon>Alicyclobacillaceae</taxon>
        <taxon>Alicyclobacillus</taxon>
    </lineage>
</organism>
<dbReference type="InterPro" id="IPR013249">
    <property type="entry name" value="RNA_pol_sigma70_r4_t2"/>
</dbReference>
<reference evidence="4" key="1">
    <citation type="submission" date="2022-08" db="EMBL/GenBank/DDBJ databases">
        <title>Alicyclobacillus dauci DSM2870, complete genome.</title>
        <authorList>
            <person name="Wang Q."/>
            <person name="Cai R."/>
            <person name="Wang Z."/>
        </authorList>
    </citation>
    <scope>NUCLEOTIDE SEQUENCE</scope>
    <source>
        <strain evidence="4">DSM 28700</strain>
    </source>
</reference>
<dbReference type="Gene3D" id="1.10.10.10">
    <property type="entry name" value="Winged helix-like DNA-binding domain superfamily/Winged helix DNA-binding domain"/>
    <property type="match status" value="1"/>
</dbReference>
<sequence length="220" mass="26007">MNASLQETDTAGCTRLTQIAISAKTDDDAFRQLVQELYPIIKGLVKNMSYSKVYDTQDEFVQIMTIELWNAVEDFSPDRNVAFEWFVKDYLYKRSRSVLRSKFYTRRSTFNLKSIRIAENPTDDDDNHVAFPTDKNSLLYKLWERRVRSTVFNKCIKSLTKLEGEVLYLWYVGCSYKEIEERLNINYKSIDNTMMRVKKKLRADDELSELFAFWRDLSAT</sequence>
<keyword evidence="5" id="KW-1185">Reference proteome</keyword>
<dbReference type="InterPro" id="IPR036388">
    <property type="entry name" value="WH-like_DNA-bd_sf"/>
</dbReference>
<dbReference type="InterPro" id="IPR014284">
    <property type="entry name" value="RNA_pol_sigma-70_dom"/>
</dbReference>
<keyword evidence="2" id="KW-0804">Transcription</keyword>
<keyword evidence="1" id="KW-0805">Transcription regulation</keyword>
<name>A0ABY6Z4B6_9BACL</name>
<dbReference type="SUPFAM" id="SSF88946">
    <property type="entry name" value="Sigma2 domain of RNA polymerase sigma factors"/>
    <property type="match status" value="1"/>
</dbReference>
<evidence type="ECO:0000256" key="2">
    <source>
        <dbReference type="ARBA" id="ARBA00023163"/>
    </source>
</evidence>
<evidence type="ECO:0000259" key="3">
    <source>
        <dbReference type="Pfam" id="PF08281"/>
    </source>
</evidence>
<dbReference type="NCBIfam" id="TIGR02937">
    <property type="entry name" value="sigma70-ECF"/>
    <property type="match status" value="1"/>
</dbReference>
<dbReference type="EMBL" id="CP104064">
    <property type="protein sequence ID" value="WAH37161.1"/>
    <property type="molecule type" value="Genomic_DNA"/>
</dbReference>
<evidence type="ECO:0000256" key="1">
    <source>
        <dbReference type="ARBA" id="ARBA00023015"/>
    </source>
</evidence>
<dbReference type="Pfam" id="PF08281">
    <property type="entry name" value="Sigma70_r4_2"/>
    <property type="match status" value="1"/>
</dbReference>
<dbReference type="RefSeq" id="WP_268044607.1">
    <property type="nucleotide sequence ID" value="NZ_CP104064.1"/>
</dbReference>
<gene>
    <name evidence="4" type="ORF">NZD86_00995</name>
</gene>
<dbReference type="InterPro" id="IPR013325">
    <property type="entry name" value="RNA_pol_sigma_r2"/>
</dbReference>
<feature type="domain" description="RNA polymerase sigma factor 70 region 4 type 2" evidence="3">
    <location>
        <begin position="154"/>
        <end position="201"/>
    </location>
</feature>
<accession>A0ABY6Z4B6</accession>
<protein>
    <submittedName>
        <fullName evidence="4">Sigma-70 family RNA polymerase sigma factor</fullName>
    </submittedName>
</protein>